<gene>
    <name evidence="1" type="ORF">KHQ06_25695</name>
</gene>
<name>A0ABX8CID8_9NOCA</name>
<evidence type="ECO:0000313" key="2">
    <source>
        <dbReference type="Proteomes" id="UP000683310"/>
    </source>
</evidence>
<evidence type="ECO:0000313" key="1">
    <source>
        <dbReference type="EMBL" id="QVI19728.1"/>
    </source>
</evidence>
<proteinExistence type="predicted"/>
<dbReference type="EMBL" id="CP074371">
    <property type="protein sequence ID" value="QVI19728.1"/>
    <property type="molecule type" value="Genomic_DNA"/>
</dbReference>
<sequence length="58" mass="6060">MRLVTVGGLLASAKAGEISNSVIDNGTAASATNDPADPNRLVEQLTWRAAMNDLSFDL</sequence>
<protein>
    <submittedName>
        <fullName evidence="1">Uncharacterized protein</fullName>
    </submittedName>
</protein>
<dbReference type="Proteomes" id="UP000683310">
    <property type="component" value="Chromosome"/>
</dbReference>
<reference evidence="1 2" key="1">
    <citation type="submission" date="2021-04" db="EMBL/GenBank/DDBJ databases">
        <title>Nocardia tengchongensis.</title>
        <authorList>
            <person name="Zhuang k."/>
            <person name="Ran Y."/>
            <person name="Li W."/>
        </authorList>
    </citation>
    <scope>NUCLEOTIDE SEQUENCE [LARGE SCALE GENOMIC DNA]</scope>
    <source>
        <strain evidence="1 2">CFH S0057</strain>
    </source>
</reference>
<accession>A0ABX8CID8</accession>
<organism evidence="1 2">
    <name type="scientific">Nocardia tengchongensis</name>
    <dbReference type="NCBI Taxonomy" id="2055889"/>
    <lineage>
        <taxon>Bacteria</taxon>
        <taxon>Bacillati</taxon>
        <taxon>Actinomycetota</taxon>
        <taxon>Actinomycetes</taxon>
        <taxon>Mycobacteriales</taxon>
        <taxon>Nocardiaceae</taxon>
        <taxon>Nocardia</taxon>
    </lineage>
</organism>
<keyword evidence="2" id="KW-1185">Reference proteome</keyword>